<feature type="transmembrane region" description="Helical" evidence="5">
    <location>
        <begin position="68"/>
        <end position="92"/>
    </location>
</feature>
<dbReference type="AlphaFoldDB" id="A0AAE4CBG3"/>
<dbReference type="EMBL" id="JAVDYB010000001">
    <property type="protein sequence ID" value="MDR7278651.1"/>
    <property type="molecule type" value="Genomic_DNA"/>
</dbReference>
<feature type="transmembrane region" description="Helical" evidence="5">
    <location>
        <begin position="98"/>
        <end position="117"/>
    </location>
</feature>
<reference evidence="7" key="1">
    <citation type="submission" date="2023-07" db="EMBL/GenBank/DDBJ databases">
        <title>Sequencing the genomes of 1000 actinobacteria strains.</title>
        <authorList>
            <person name="Klenk H.-P."/>
        </authorList>
    </citation>
    <scope>NUCLEOTIDE SEQUENCE</scope>
    <source>
        <strain evidence="7">DSM 44707</strain>
    </source>
</reference>
<evidence type="ECO:0000256" key="5">
    <source>
        <dbReference type="SAM" id="Phobius"/>
    </source>
</evidence>
<dbReference type="RefSeq" id="WP_310371701.1">
    <property type="nucleotide sequence ID" value="NZ_JAVDYB010000001.1"/>
</dbReference>
<proteinExistence type="predicted"/>
<keyword evidence="8" id="KW-1185">Reference proteome</keyword>
<keyword evidence="3 5" id="KW-1133">Transmembrane helix</keyword>
<evidence type="ECO:0000256" key="4">
    <source>
        <dbReference type="ARBA" id="ARBA00023136"/>
    </source>
</evidence>
<evidence type="ECO:0000256" key="3">
    <source>
        <dbReference type="ARBA" id="ARBA00022989"/>
    </source>
</evidence>
<protein>
    <submittedName>
        <fullName evidence="7">Flippase GtrA</fullName>
    </submittedName>
</protein>
<comment type="caution">
    <text evidence="7">The sequence shown here is derived from an EMBL/GenBank/DDBJ whole genome shotgun (WGS) entry which is preliminary data.</text>
</comment>
<feature type="domain" description="GtrA/DPMS transmembrane" evidence="6">
    <location>
        <begin position="9"/>
        <end position="123"/>
    </location>
</feature>
<keyword evidence="2 5" id="KW-0812">Transmembrane</keyword>
<dbReference type="InterPro" id="IPR007267">
    <property type="entry name" value="GtrA_DPMS_TM"/>
</dbReference>
<sequence length="124" mass="13188">MLNDRRAHYVLAGGLGAVVYYGLFSAGWLLSGGRAPYLLLAVLANAATAVLTYPVYRRIFGATGSRAAGLLRFYLVSLGSLACTLVGLPLLVERAGLPVLPAQALVIVAAPVITYQLHRGWSFR</sequence>
<name>A0AAE4CBG3_9ACTN</name>
<evidence type="ECO:0000256" key="2">
    <source>
        <dbReference type="ARBA" id="ARBA00022692"/>
    </source>
</evidence>
<organism evidence="7 8">
    <name type="scientific">Catenuloplanes atrovinosus</name>
    <dbReference type="NCBI Taxonomy" id="137266"/>
    <lineage>
        <taxon>Bacteria</taxon>
        <taxon>Bacillati</taxon>
        <taxon>Actinomycetota</taxon>
        <taxon>Actinomycetes</taxon>
        <taxon>Micromonosporales</taxon>
        <taxon>Micromonosporaceae</taxon>
        <taxon>Catenuloplanes</taxon>
    </lineage>
</organism>
<evidence type="ECO:0000259" key="6">
    <source>
        <dbReference type="Pfam" id="PF04138"/>
    </source>
</evidence>
<evidence type="ECO:0000313" key="8">
    <source>
        <dbReference type="Proteomes" id="UP001183643"/>
    </source>
</evidence>
<evidence type="ECO:0000313" key="7">
    <source>
        <dbReference type="EMBL" id="MDR7278651.1"/>
    </source>
</evidence>
<feature type="transmembrane region" description="Helical" evidence="5">
    <location>
        <begin position="7"/>
        <end position="30"/>
    </location>
</feature>
<keyword evidence="4 5" id="KW-0472">Membrane</keyword>
<dbReference type="GO" id="GO:0000271">
    <property type="term" value="P:polysaccharide biosynthetic process"/>
    <property type="evidence" value="ECO:0007669"/>
    <property type="project" value="InterPro"/>
</dbReference>
<dbReference type="Proteomes" id="UP001183643">
    <property type="component" value="Unassembled WGS sequence"/>
</dbReference>
<feature type="transmembrane region" description="Helical" evidence="5">
    <location>
        <begin position="36"/>
        <end position="56"/>
    </location>
</feature>
<dbReference type="GO" id="GO:0016020">
    <property type="term" value="C:membrane"/>
    <property type="evidence" value="ECO:0007669"/>
    <property type="project" value="UniProtKB-SubCell"/>
</dbReference>
<comment type="subcellular location">
    <subcellularLocation>
        <location evidence="1">Membrane</location>
        <topology evidence="1">Multi-pass membrane protein</topology>
    </subcellularLocation>
</comment>
<gene>
    <name evidence="7" type="ORF">J2S41_005429</name>
</gene>
<accession>A0AAE4CBG3</accession>
<evidence type="ECO:0000256" key="1">
    <source>
        <dbReference type="ARBA" id="ARBA00004141"/>
    </source>
</evidence>
<dbReference type="Pfam" id="PF04138">
    <property type="entry name" value="GtrA_DPMS_TM"/>
    <property type="match status" value="1"/>
</dbReference>